<protein>
    <recommendedName>
        <fullName evidence="6">Btb/poz domain-containing protein 19-like</fullName>
    </recommendedName>
</protein>
<dbReference type="Pfam" id="PF00651">
    <property type="entry name" value="BTB"/>
    <property type="match status" value="1"/>
</dbReference>
<dbReference type="Proteomes" id="UP000022910">
    <property type="component" value="Unassembled WGS sequence"/>
</dbReference>
<dbReference type="InterPro" id="IPR006571">
    <property type="entry name" value="TLDc_dom"/>
</dbReference>
<accession>A0A015K9L9</accession>
<dbReference type="InterPro" id="IPR011333">
    <property type="entry name" value="SKP1/BTB/POZ_sf"/>
</dbReference>
<dbReference type="Pfam" id="PF07707">
    <property type="entry name" value="BACK"/>
    <property type="match status" value="1"/>
</dbReference>
<evidence type="ECO:0000259" key="3">
    <source>
        <dbReference type="PROSITE" id="PS51886"/>
    </source>
</evidence>
<gene>
    <name evidence="4" type="ORF">RirG_145720</name>
</gene>
<name>A0A015K9L9_RHIIW</name>
<dbReference type="HOGENOM" id="CLU_021542_0_1_1"/>
<evidence type="ECO:0008006" key="6">
    <source>
        <dbReference type="Google" id="ProtNLM"/>
    </source>
</evidence>
<dbReference type="InterPro" id="IPR011705">
    <property type="entry name" value="BACK"/>
</dbReference>
<dbReference type="Gene3D" id="3.30.710.10">
    <property type="entry name" value="Potassium Channel Kv1.1, Chain A"/>
    <property type="match status" value="1"/>
</dbReference>
<keyword evidence="5" id="KW-1185">Reference proteome</keyword>
<organism evidence="4 5">
    <name type="scientific">Rhizophagus irregularis (strain DAOM 197198w)</name>
    <name type="common">Glomus intraradices</name>
    <dbReference type="NCBI Taxonomy" id="1432141"/>
    <lineage>
        <taxon>Eukaryota</taxon>
        <taxon>Fungi</taxon>
        <taxon>Fungi incertae sedis</taxon>
        <taxon>Mucoromycota</taxon>
        <taxon>Glomeromycotina</taxon>
        <taxon>Glomeromycetes</taxon>
        <taxon>Glomerales</taxon>
        <taxon>Glomeraceae</taxon>
        <taxon>Rhizophagus</taxon>
    </lineage>
</organism>
<evidence type="ECO:0000259" key="2">
    <source>
        <dbReference type="PROSITE" id="PS50097"/>
    </source>
</evidence>
<dbReference type="SUPFAM" id="SSF54695">
    <property type="entry name" value="POZ domain"/>
    <property type="match status" value="1"/>
</dbReference>
<evidence type="ECO:0000313" key="4">
    <source>
        <dbReference type="EMBL" id="EXX64129.1"/>
    </source>
</evidence>
<keyword evidence="1" id="KW-0812">Transmembrane</keyword>
<dbReference type="PROSITE" id="PS51886">
    <property type="entry name" value="TLDC"/>
    <property type="match status" value="1"/>
</dbReference>
<dbReference type="SMART" id="SM00584">
    <property type="entry name" value="TLDc"/>
    <property type="match status" value="1"/>
</dbReference>
<dbReference type="PROSITE" id="PS50097">
    <property type="entry name" value="BTB"/>
    <property type="match status" value="1"/>
</dbReference>
<feature type="transmembrane region" description="Helical" evidence="1">
    <location>
        <begin position="513"/>
        <end position="534"/>
    </location>
</feature>
<dbReference type="PANTHER" id="PTHR45774:SF3">
    <property type="entry name" value="BTB (POZ) DOMAIN-CONTAINING 2B-RELATED"/>
    <property type="match status" value="1"/>
</dbReference>
<dbReference type="AlphaFoldDB" id="A0A015K9L9"/>
<dbReference type="OrthoDB" id="45365at2759"/>
<keyword evidence="1" id="KW-0472">Membrane</keyword>
<dbReference type="SMART" id="SM00225">
    <property type="entry name" value="BTB"/>
    <property type="match status" value="1"/>
</dbReference>
<dbReference type="Pfam" id="PF07534">
    <property type="entry name" value="TLD"/>
    <property type="match status" value="1"/>
</dbReference>
<dbReference type="Gene3D" id="1.25.40.420">
    <property type="match status" value="1"/>
</dbReference>
<dbReference type="InterPro" id="IPR000210">
    <property type="entry name" value="BTB/POZ_dom"/>
</dbReference>
<reference evidence="4 5" key="1">
    <citation type="submission" date="2014-02" db="EMBL/GenBank/DDBJ databases">
        <title>Single nucleus genome sequencing reveals high similarity among nuclei of an endomycorrhizal fungus.</title>
        <authorList>
            <person name="Lin K."/>
            <person name="Geurts R."/>
            <person name="Zhang Z."/>
            <person name="Limpens E."/>
            <person name="Saunders D.G."/>
            <person name="Mu D."/>
            <person name="Pang E."/>
            <person name="Cao H."/>
            <person name="Cha H."/>
            <person name="Lin T."/>
            <person name="Zhou Q."/>
            <person name="Shang Y."/>
            <person name="Li Y."/>
            <person name="Ivanov S."/>
            <person name="Sharma T."/>
            <person name="Velzen R.V."/>
            <person name="Ruijter N.D."/>
            <person name="Aanen D.K."/>
            <person name="Win J."/>
            <person name="Kamoun S."/>
            <person name="Bisseling T."/>
            <person name="Huang S."/>
        </authorList>
    </citation>
    <scope>NUCLEOTIDE SEQUENCE [LARGE SCALE GENOMIC DNA]</scope>
    <source>
        <strain evidence="5">DAOM197198w</strain>
    </source>
</reference>
<sequence length="540" mass="63469">MSFEQSQEVINDYEKLLESDEEYNVIIHAGENENVEIIHGHSNILRIRSQYFRTAFSNELTEKKDGNFIFIIPNISPQFFKIILRFIYCGKIDLTKLQILEVLKLLIAVDELKIQTLILYINEYLIQHREFLKQNPIEILDTVYQVIQNDIFSDLCDYCLEEICAKPEELFKSDKILTLKMPLLELLLKRDHLFLDEIVIWESLIKWCLAQHSNISKDPTQWNKEELMTMERIIHRFIPLIRFYHIPSADFITKVYPFKKIIPEDLIDNVLVFHMASSERLNVDIQPPRKPKIIYDSIINKKKFAIISSWIEKKNQYYYNEKNIPYDFNLIYRASRDGYTNTAFHEKCDNKGATIVVIKIANSEKIVGGYNPLFWDSSNTFKSTYDSFLFSFTNKDNHKSAKLLFSLLNKDNLQSAKVGYSNGNTYSISCNSSYGPAFGGGNDLCFGSGTYYNNAFGGGGYFNGTWYSNTNVNYLKNFKIICFKICWYTNIRIRVIKSYKYDEIIKKRLMRNVIFYFVYFVILFTVLVISINFLNKFNIY</sequence>
<dbReference type="EMBL" id="JEMT01023635">
    <property type="protein sequence ID" value="EXX64129.1"/>
    <property type="molecule type" value="Genomic_DNA"/>
</dbReference>
<dbReference type="PANTHER" id="PTHR45774">
    <property type="entry name" value="BTB/POZ DOMAIN-CONTAINING"/>
    <property type="match status" value="1"/>
</dbReference>
<dbReference type="CDD" id="cd18186">
    <property type="entry name" value="BTB_POZ_ZBTB_KLHL-like"/>
    <property type="match status" value="1"/>
</dbReference>
<proteinExistence type="predicted"/>
<evidence type="ECO:0000313" key="5">
    <source>
        <dbReference type="Proteomes" id="UP000022910"/>
    </source>
</evidence>
<keyword evidence="1" id="KW-1133">Transmembrane helix</keyword>
<evidence type="ECO:0000256" key="1">
    <source>
        <dbReference type="SAM" id="Phobius"/>
    </source>
</evidence>
<comment type="caution">
    <text evidence="4">The sequence shown here is derived from an EMBL/GenBank/DDBJ whole genome shotgun (WGS) entry which is preliminary data.</text>
</comment>
<feature type="domain" description="BTB" evidence="2">
    <location>
        <begin position="23"/>
        <end position="96"/>
    </location>
</feature>
<feature type="domain" description="TLDc" evidence="3">
    <location>
        <begin position="297"/>
        <end position="486"/>
    </location>
</feature>